<keyword evidence="4 9" id="KW-0812">Transmembrane</keyword>
<comment type="similarity">
    <text evidence="2 9">Belongs to the sulfotransferase 2 family.</text>
</comment>
<name>A0A1S3K0M6_LINAN</name>
<dbReference type="GO" id="GO:0008146">
    <property type="term" value="F:sulfotransferase activity"/>
    <property type="evidence" value="ECO:0007669"/>
    <property type="project" value="InterPro"/>
</dbReference>
<dbReference type="InterPro" id="IPR005331">
    <property type="entry name" value="Sulfotransferase"/>
</dbReference>
<dbReference type="PANTHER" id="PTHR12137">
    <property type="entry name" value="CARBOHYDRATE SULFOTRANSFERASE"/>
    <property type="match status" value="1"/>
</dbReference>
<dbReference type="InterPro" id="IPR018011">
    <property type="entry name" value="Carb_sulfotrans_8-10"/>
</dbReference>
<keyword evidence="10" id="KW-1185">Reference proteome</keyword>
<proteinExistence type="inferred from homology"/>
<keyword evidence="9" id="KW-0119">Carbohydrate metabolism</keyword>
<dbReference type="KEGG" id="lak:106177837"/>
<gene>
    <name evidence="11" type="primary">LOC106177837</name>
</gene>
<dbReference type="Proteomes" id="UP000085678">
    <property type="component" value="Unplaced"/>
</dbReference>
<evidence type="ECO:0000256" key="9">
    <source>
        <dbReference type="RuleBase" id="RU364020"/>
    </source>
</evidence>
<reference evidence="11" key="1">
    <citation type="submission" date="2025-08" db="UniProtKB">
        <authorList>
            <consortium name="RefSeq"/>
        </authorList>
    </citation>
    <scope>IDENTIFICATION</scope>
    <source>
        <tissue evidence="11">Gonads</tissue>
    </source>
</reference>
<keyword evidence="9" id="KW-0735">Signal-anchor</keyword>
<evidence type="ECO:0000256" key="6">
    <source>
        <dbReference type="ARBA" id="ARBA00023034"/>
    </source>
</evidence>
<dbReference type="GO" id="GO:0016051">
    <property type="term" value="P:carbohydrate biosynthetic process"/>
    <property type="evidence" value="ECO:0007669"/>
    <property type="project" value="InterPro"/>
</dbReference>
<evidence type="ECO:0000256" key="8">
    <source>
        <dbReference type="ARBA" id="ARBA00023180"/>
    </source>
</evidence>
<feature type="transmembrane region" description="Helical" evidence="9">
    <location>
        <begin position="29"/>
        <end position="46"/>
    </location>
</feature>
<evidence type="ECO:0000256" key="4">
    <source>
        <dbReference type="ARBA" id="ARBA00022692"/>
    </source>
</evidence>
<protein>
    <recommendedName>
        <fullName evidence="9">Carbohydrate sulfotransferase</fullName>
        <ecNumber evidence="9">2.8.2.-</ecNumber>
    </recommendedName>
</protein>
<evidence type="ECO:0000256" key="7">
    <source>
        <dbReference type="ARBA" id="ARBA00023136"/>
    </source>
</evidence>
<dbReference type="PANTHER" id="PTHR12137:SF54">
    <property type="entry name" value="CARBOHYDRATE SULFOTRANSFERASE"/>
    <property type="match status" value="1"/>
</dbReference>
<dbReference type="RefSeq" id="XP_013416195.1">
    <property type="nucleotide sequence ID" value="XM_013560741.1"/>
</dbReference>
<keyword evidence="7 9" id="KW-0472">Membrane</keyword>
<keyword evidence="5 9" id="KW-1133">Transmembrane helix</keyword>
<evidence type="ECO:0000256" key="1">
    <source>
        <dbReference type="ARBA" id="ARBA00004323"/>
    </source>
</evidence>
<evidence type="ECO:0000313" key="10">
    <source>
        <dbReference type="Proteomes" id="UP000085678"/>
    </source>
</evidence>
<dbReference type="EC" id="2.8.2.-" evidence="9"/>
<dbReference type="AlphaFoldDB" id="A0A1S3K0M6"/>
<keyword evidence="3 9" id="KW-0808">Transferase</keyword>
<sequence length="433" mass="50332">MKEITTGNMGHLVSQRKLLAWCQNPWKQNFILFTVWTVILILYLTFSDTGKSLLESCSLYWKKVAPVDSNSTAIAVLRNADLFSSTQPYFYRNNVSETTTSFSSTSGLSITASSGTSSRSSPTTSTSPLPTGSPIVDVYKRAKMVKSACNITASQNADVKAVTELLRKRLVVPIQFLIEEKYRVLFCQIFKAGSTNVKRLFIVANKQKDSTTDLDFMSDKAHEVWHEERTLYQYLTPTIKKFEETTKHLLENYTKVLFVRHPFERLVSYYRMMFQFSSFEGDDVSGISWYLFNRVRRLYHRPEVTQDRSKNLTQLFPFRDFIQFVIDHSKRTKDGTWNVDGYTDTHWLPISEQCFPCQVRYDIIGKLETFDEDLDQVAKHVGIRQKILYPSSMKRKTFGHVKEAFKTLSLKQIAELKRIYSQDFKLFNYEHDE</sequence>
<dbReference type="Pfam" id="PF03567">
    <property type="entry name" value="Sulfotransfer_2"/>
    <property type="match status" value="1"/>
</dbReference>
<keyword evidence="8 9" id="KW-0325">Glycoprotein</keyword>
<organism evidence="10 11">
    <name type="scientific">Lingula anatina</name>
    <name type="common">Brachiopod</name>
    <name type="synonym">Lingula unguis</name>
    <dbReference type="NCBI Taxonomy" id="7574"/>
    <lineage>
        <taxon>Eukaryota</taxon>
        <taxon>Metazoa</taxon>
        <taxon>Spiralia</taxon>
        <taxon>Lophotrochozoa</taxon>
        <taxon>Brachiopoda</taxon>
        <taxon>Linguliformea</taxon>
        <taxon>Lingulata</taxon>
        <taxon>Lingulida</taxon>
        <taxon>Linguloidea</taxon>
        <taxon>Lingulidae</taxon>
        <taxon>Lingula</taxon>
    </lineage>
</organism>
<dbReference type="GO" id="GO:0000139">
    <property type="term" value="C:Golgi membrane"/>
    <property type="evidence" value="ECO:0007669"/>
    <property type="project" value="UniProtKB-SubCell"/>
</dbReference>
<evidence type="ECO:0000256" key="3">
    <source>
        <dbReference type="ARBA" id="ARBA00022679"/>
    </source>
</evidence>
<evidence type="ECO:0000256" key="2">
    <source>
        <dbReference type="ARBA" id="ARBA00006339"/>
    </source>
</evidence>
<dbReference type="GeneID" id="106177837"/>
<dbReference type="Gene3D" id="3.40.50.300">
    <property type="entry name" value="P-loop containing nucleotide triphosphate hydrolases"/>
    <property type="match status" value="1"/>
</dbReference>
<dbReference type="InterPro" id="IPR027417">
    <property type="entry name" value="P-loop_NTPase"/>
</dbReference>
<dbReference type="InParanoid" id="A0A1S3K0M6"/>
<keyword evidence="6 9" id="KW-0333">Golgi apparatus</keyword>
<accession>A0A1S3K0M6</accession>
<evidence type="ECO:0000256" key="5">
    <source>
        <dbReference type="ARBA" id="ARBA00022989"/>
    </source>
</evidence>
<comment type="subcellular location">
    <subcellularLocation>
        <location evidence="1 9">Golgi apparatus membrane</location>
        <topology evidence="1 9">Single-pass type II membrane protein</topology>
    </subcellularLocation>
</comment>
<evidence type="ECO:0000313" key="11">
    <source>
        <dbReference type="RefSeq" id="XP_013416195.1"/>
    </source>
</evidence>